<keyword evidence="4" id="KW-0808">Transferase</keyword>
<dbReference type="InterPro" id="IPR015424">
    <property type="entry name" value="PyrdxlP-dep_Trfase"/>
</dbReference>
<dbReference type="FunFam" id="3.40.640.10:FF:000037">
    <property type="entry name" value="dTDP-4-amino-4,6-dideoxygalactose transaminase"/>
    <property type="match status" value="1"/>
</dbReference>
<feature type="modified residue" description="N6-(pyridoxal phosphate)lysine" evidence="2">
    <location>
        <position position="181"/>
    </location>
</feature>
<dbReference type="InterPro" id="IPR015421">
    <property type="entry name" value="PyrdxlP-dep_Trfase_major"/>
</dbReference>
<gene>
    <name evidence="4" type="ORF">D7Z54_15950</name>
</gene>
<dbReference type="InterPro" id="IPR000653">
    <property type="entry name" value="DegT/StrS_aminotransferase"/>
</dbReference>
<dbReference type="OrthoDB" id="9810913at2"/>
<dbReference type="CDD" id="cd00616">
    <property type="entry name" value="AHBA_syn"/>
    <property type="match status" value="1"/>
</dbReference>
<dbReference type="GO" id="GO:0000271">
    <property type="term" value="P:polysaccharide biosynthetic process"/>
    <property type="evidence" value="ECO:0007669"/>
    <property type="project" value="TreeGrafter"/>
</dbReference>
<keyword evidence="2 3" id="KW-0663">Pyridoxal phosphate</keyword>
<dbReference type="PIRSF" id="PIRSF000390">
    <property type="entry name" value="PLP_StrS"/>
    <property type="match status" value="1"/>
</dbReference>
<dbReference type="Gene3D" id="3.40.640.10">
    <property type="entry name" value="Type I PLP-dependent aspartate aminotransferase-like (Major domain)"/>
    <property type="match status" value="1"/>
</dbReference>
<dbReference type="Proteomes" id="UP000275076">
    <property type="component" value="Unassembled WGS sequence"/>
</dbReference>
<organism evidence="4 5">
    <name type="scientific">Salibacterium salarium</name>
    <dbReference type="NCBI Taxonomy" id="284579"/>
    <lineage>
        <taxon>Bacteria</taxon>
        <taxon>Bacillati</taxon>
        <taxon>Bacillota</taxon>
        <taxon>Bacilli</taxon>
        <taxon>Bacillales</taxon>
        <taxon>Bacillaceae</taxon>
    </lineage>
</organism>
<dbReference type="PANTHER" id="PTHR30244:SF34">
    <property type="entry name" value="DTDP-4-AMINO-4,6-DIDEOXYGALACTOSE TRANSAMINASE"/>
    <property type="match status" value="1"/>
</dbReference>
<dbReference type="Gene3D" id="3.90.1150.10">
    <property type="entry name" value="Aspartate Aminotransferase, domain 1"/>
    <property type="match status" value="1"/>
</dbReference>
<accession>A0A428N254</accession>
<dbReference type="NCBIfam" id="NF008687">
    <property type="entry name" value="PRK11706.1"/>
    <property type="match status" value="1"/>
</dbReference>
<evidence type="ECO:0000313" key="4">
    <source>
        <dbReference type="EMBL" id="RSL32387.1"/>
    </source>
</evidence>
<evidence type="ECO:0000256" key="3">
    <source>
        <dbReference type="RuleBase" id="RU004508"/>
    </source>
</evidence>
<dbReference type="EMBL" id="RBVX01000015">
    <property type="protein sequence ID" value="RSL32387.1"/>
    <property type="molecule type" value="Genomic_DNA"/>
</dbReference>
<comment type="similarity">
    <text evidence="3">Belongs to the DegT/DnrJ/EryC1 family.</text>
</comment>
<dbReference type="InterPro" id="IPR015422">
    <property type="entry name" value="PyrdxlP-dep_Trfase_small"/>
</dbReference>
<protein>
    <submittedName>
        <fullName evidence="4">dTDP-4-amino-4,6-dideoxygalactose transaminase</fullName>
        <ecNumber evidence="4">2.6.1.59</ecNumber>
    </submittedName>
</protein>
<dbReference type="GO" id="GO:0030170">
    <property type="term" value="F:pyridoxal phosphate binding"/>
    <property type="evidence" value="ECO:0007669"/>
    <property type="project" value="TreeGrafter"/>
</dbReference>
<sequence>MIPFNKAPVTGDEQYYMQQAIQNRKLSGDGPFTKKCQEWLEASFHSPKAYLTPSCTHALEMSALLLDIQPGDEVIMPSYTFVSTANAFVLRGAAIVFVDIRPDTMNMDENLIEAAVTSKTKAIVPVHYAGVACEMDTILSIADKYRLAVVEDAAQGVMSTYKGQALGTIGDFGCYSFHDTKNYTSGEGGALLVNDEKNKEQAEIIREKGTNRSRFLRGQVDKYSWVNVGSSYLPGELNAAYLYAQLRHANAINEDRLTSWNMYYDTLEPLADKGLLELPVIPKECRHNAHMFYIKTKDIEERTALVEWLKEDNIISVFHYVPLHSSEAGRHFGRFHGEDRFTTRESERLLRLPMFYEMKKRDIEDITNRIRSFYKC</sequence>
<dbReference type="GO" id="GO:0019180">
    <property type="term" value="F:dTDP-4-amino-4,6-dideoxygalactose transaminase activity"/>
    <property type="evidence" value="ECO:0007669"/>
    <property type="project" value="UniProtKB-EC"/>
</dbReference>
<dbReference type="RefSeq" id="WP_125556857.1">
    <property type="nucleotide sequence ID" value="NZ_RBVX01000015.1"/>
</dbReference>
<evidence type="ECO:0000313" key="5">
    <source>
        <dbReference type="Proteomes" id="UP000275076"/>
    </source>
</evidence>
<dbReference type="SUPFAM" id="SSF53383">
    <property type="entry name" value="PLP-dependent transferases"/>
    <property type="match status" value="1"/>
</dbReference>
<keyword evidence="5" id="KW-1185">Reference proteome</keyword>
<evidence type="ECO:0000256" key="2">
    <source>
        <dbReference type="PIRSR" id="PIRSR000390-2"/>
    </source>
</evidence>
<dbReference type="EC" id="2.6.1.59" evidence="4"/>
<reference evidence="4 5" key="1">
    <citation type="submission" date="2018-10" db="EMBL/GenBank/DDBJ databases">
        <title>Draft genome sequence of Bacillus salarius IM0101, isolated from a hypersaline soil in Inner Mongolia, China.</title>
        <authorList>
            <person name="Yamprayoonswat W."/>
            <person name="Boonvisut S."/>
            <person name="Jumpathong W."/>
            <person name="Sittihan S."/>
            <person name="Ruangsuj P."/>
            <person name="Wanthongcharoen S."/>
            <person name="Thongpramul N."/>
            <person name="Pimmason S."/>
            <person name="Yu B."/>
            <person name="Yasawong M."/>
        </authorList>
    </citation>
    <scope>NUCLEOTIDE SEQUENCE [LARGE SCALE GENOMIC DNA]</scope>
    <source>
        <strain evidence="4 5">IM0101</strain>
    </source>
</reference>
<dbReference type="Pfam" id="PF01041">
    <property type="entry name" value="DegT_DnrJ_EryC1"/>
    <property type="match status" value="1"/>
</dbReference>
<dbReference type="InterPro" id="IPR012749">
    <property type="entry name" value="WecE-like"/>
</dbReference>
<comment type="caution">
    <text evidence="4">The sequence shown here is derived from an EMBL/GenBank/DDBJ whole genome shotgun (WGS) entry which is preliminary data.</text>
</comment>
<name>A0A428N254_9BACI</name>
<evidence type="ECO:0000256" key="1">
    <source>
        <dbReference type="PIRSR" id="PIRSR000390-1"/>
    </source>
</evidence>
<feature type="active site" description="Proton acceptor" evidence="1">
    <location>
        <position position="181"/>
    </location>
</feature>
<keyword evidence="4" id="KW-0032">Aminotransferase</keyword>
<proteinExistence type="inferred from homology"/>
<dbReference type="PANTHER" id="PTHR30244">
    <property type="entry name" value="TRANSAMINASE"/>
    <property type="match status" value="1"/>
</dbReference>
<dbReference type="NCBIfam" id="TIGR02379">
    <property type="entry name" value="ECA_wecE"/>
    <property type="match status" value="1"/>
</dbReference>
<dbReference type="AlphaFoldDB" id="A0A428N254"/>